<dbReference type="PANTHER" id="PTHR45982">
    <property type="entry name" value="REGULATOR OF CHROMOSOME CONDENSATION"/>
    <property type="match status" value="1"/>
</dbReference>
<dbReference type="Proteomes" id="UP000238348">
    <property type="component" value="Chromosome"/>
</dbReference>
<dbReference type="GO" id="GO:0005085">
    <property type="term" value="F:guanyl-nucleotide exchange factor activity"/>
    <property type="evidence" value="ECO:0007669"/>
    <property type="project" value="TreeGrafter"/>
</dbReference>
<evidence type="ECO:0000313" key="2">
    <source>
        <dbReference type="EMBL" id="AUX45332.1"/>
    </source>
</evidence>
<evidence type="ECO:0008006" key="4">
    <source>
        <dbReference type="Google" id="ProtNLM"/>
    </source>
</evidence>
<gene>
    <name evidence="2" type="ORF">SOCE26_068140</name>
</gene>
<dbReference type="PRINTS" id="PR00633">
    <property type="entry name" value="RCCNDNSATION"/>
</dbReference>
<dbReference type="AlphaFoldDB" id="A0A2L0F178"/>
<dbReference type="InterPro" id="IPR009091">
    <property type="entry name" value="RCC1/BLIP-II"/>
</dbReference>
<proteinExistence type="predicted"/>
<dbReference type="InterPro" id="IPR051553">
    <property type="entry name" value="Ran_GTPase-activating"/>
</dbReference>
<organism evidence="2 3">
    <name type="scientific">Sorangium cellulosum</name>
    <name type="common">Polyangium cellulosum</name>
    <dbReference type="NCBI Taxonomy" id="56"/>
    <lineage>
        <taxon>Bacteria</taxon>
        <taxon>Pseudomonadati</taxon>
        <taxon>Myxococcota</taxon>
        <taxon>Polyangia</taxon>
        <taxon>Polyangiales</taxon>
        <taxon>Polyangiaceae</taxon>
        <taxon>Sorangium</taxon>
    </lineage>
</organism>
<accession>A0A2L0F178</accession>
<evidence type="ECO:0000256" key="1">
    <source>
        <dbReference type="SAM" id="MobiDB-lite"/>
    </source>
</evidence>
<dbReference type="Pfam" id="PF00415">
    <property type="entry name" value="RCC1"/>
    <property type="match status" value="4"/>
</dbReference>
<dbReference type="Pfam" id="PF13540">
    <property type="entry name" value="RCC1_2"/>
    <property type="match status" value="2"/>
</dbReference>
<dbReference type="InterPro" id="IPR000408">
    <property type="entry name" value="Reg_chr_condens"/>
</dbReference>
<sequence length="546" mass="54982">MLPEPSRPHGASAPQRKGKTPSMAFTHRPRASRLPFASPPLAASSALLALAGAVALGACGEEFTARPPDTSTSSSSGGGGGSGGGGSGGAGGAGGGCPDGGASCGGDCVDTSTDTRHCGACDNVCSRSGGTPSCVDGACQPPACDERRGDCDQDPSNGCEEDLRTSVAHCGACGQPCSGQCVQGACVVPEQISAGADYTCAVLSDKTVWCWGRNTWGNLGDGSLQQDRPIPRQVVGLDGPAARVAAGLSSARTHTCAVMADGGVACWGAGNSGQLGDGSAMSSLSPVRAEELTGVRWVAVGAAHTCAVTRTHDLYCWGEGGSGQLGYGGHDDQVVPLVMADGVEMVTAGVAHTCAALREQMGERRMSCWGDNTNGQLGISSFVPQSTPTPLMGLTDVATAAAGSLHTCAAPRTGVASCWGKGDHYRLGTGIVSSEPMPRRIPELVDVTQLALGARHSGAVLAGGAALTWGDNTKGQLGNGTQDLGLTPQPIALTGVKELALGDDHSCALTTKGEMYCWGDNTNGQLGDGTTDPQLLPARVRWPARP</sequence>
<name>A0A2L0F178_SORCE</name>
<dbReference type="EMBL" id="CP012673">
    <property type="protein sequence ID" value="AUX45332.1"/>
    <property type="molecule type" value="Genomic_DNA"/>
</dbReference>
<feature type="region of interest" description="Disordered" evidence="1">
    <location>
        <begin position="64"/>
        <end position="92"/>
    </location>
</feature>
<dbReference type="PANTHER" id="PTHR45982:SF1">
    <property type="entry name" value="REGULATOR OF CHROMOSOME CONDENSATION"/>
    <property type="match status" value="1"/>
</dbReference>
<dbReference type="GO" id="GO:0005737">
    <property type="term" value="C:cytoplasm"/>
    <property type="evidence" value="ECO:0007669"/>
    <property type="project" value="TreeGrafter"/>
</dbReference>
<evidence type="ECO:0000313" key="3">
    <source>
        <dbReference type="Proteomes" id="UP000238348"/>
    </source>
</evidence>
<reference evidence="2 3" key="1">
    <citation type="submission" date="2015-09" db="EMBL/GenBank/DDBJ databases">
        <title>Sorangium comparison.</title>
        <authorList>
            <person name="Zaburannyi N."/>
            <person name="Bunk B."/>
            <person name="Overmann J."/>
            <person name="Mueller R."/>
        </authorList>
    </citation>
    <scope>NUCLEOTIDE SEQUENCE [LARGE SCALE GENOMIC DNA]</scope>
    <source>
        <strain evidence="2 3">So ce26</strain>
    </source>
</reference>
<feature type="compositionally biased region" description="Gly residues" evidence="1">
    <location>
        <begin position="76"/>
        <end position="92"/>
    </location>
</feature>
<protein>
    <recommendedName>
        <fullName evidence="4">BNR repeat domain protein</fullName>
    </recommendedName>
</protein>
<feature type="region of interest" description="Disordered" evidence="1">
    <location>
        <begin position="1"/>
        <end position="37"/>
    </location>
</feature>
<dbReference type="PROSITE" id="PS50012">
    <property type="entry name" value="RCC1_3"/>
    <property type="match status" value="7"/>
</dbReference>
<dbReference type="Gene3D" id="2.130.10.30">
    <property type="entry name" value="Regulator of chromosome condensation 1/beta-lactamase-inhibitor protein II"/>
    <property type="match status" value="2"/>
</dbReference>
<dbReference type="SUPFAM" id="SSF50985">
    <property type="entry name" value="RCC1/BLIP-II"/>
    <property type="match status" value="2"/>
</dbReference>